<organism evidence="2">
    <name type="scientific">Florenciella parvula</name>
    <dbReference type="NCBI Taxonomy" id="236787"/>
    <lineage>
        <taxon>Eukaryota</taxon>
        <taxon>Sar</taxon>
        <taxon>Stramenopiles</taxon>
        <taxon>Ochrophyta</taxon>
        <taxon>Dictyochophyceae</taxon>
        <taxon>Florenciellales</taxon>
        <taxon>Florenciella</taxon>
    </lineage>
</organism>
<evidence type="ECO:0008006" key="3">
    <source>
        <dbReference type="Google" id="ProtNLM"/>
    </source>
</evidence>
<dbReference type="GO" id="GO:0007018">
    <property type="term" value="P:microtubule-based movement"/>
    <property type="evidence" value="ECO:0007669"/>
    <property type="project" value="TreeGrafter"/>
</dbReference>
<evidence type="ECO:0000256" key="1">
    <source>
        <dbReference type="SAM" id="MobiDB-lite"/>
    </source>
</evidence>
<reference evidence="2" key="1">
    <citation type="submission" date="2021-01" db="EMBL/GenBank/DDBJ databases">
        <authorList>
            <person name="Corre E."/>
            <person name="Pelletier E."/>
            <person name="Niang G."/>
            <person name="Scheremetjew M."/>
            <person name="Finn R."/>
            <person name="Kale V."/>
            <person name="Holt S."/>
            <person name="Cochrane G."/>
            <person name="Meng A."/>
            <person name="Brown T."/>
            <person name="Cohen L."/>
        </authorList>
    </citation>
    <scope>NUCLEOTIDE SEQUENCE</scope>
    <source>
        <strain evidence="2">RCC1693</strain>
    </source>
</reference>
<accession>A0A7S2FB08</accession>
<dbReference type="AlphaFoldDB" id="A0A7S2FB08"/>
<dbReference type="EMBL" id="HBGT01002563">
    <property type="protein sequence ID" value="CAD9384580.1"/>
    <property type="molecule type" value="Transcribed_RNA"/>
</dbReference>
<dbReference type="InterPro" id="IPR005334">
    <property type="entry name" value="Tctex-1-like"/>
</dbReference>
<feature type="compositionally biased region" description="Polar residues" evidence="1">
    <location>
        <begin position="1"/>
        <end position="11"/>
    </location>
</feature>
<evidence type="ECO:0000313" key="2">
    <source>
        <dbReference type="EMBL" id="CAD9384580.1"/>
    </source>
</evidence>
<dbReference type="CDD" id="cd21459">
    <property type="entry name" value="DLC-like_TCTEX1D2"/>
    <property type="match status" value="1"/>
</dbReference>
<dbReference type="GO" id="GO:0005737">
    <property type="term" value="C:cytoplasm"/>
    <property type="evidence" value="ECO:0007669"/>
    <property type="project" value="TreeGrafter"/>
</dbReference>
<protein>
    <recommendedName>
        <fullName evidence="3">Dynein light chain</fullName>
    </recommendedName>
</protein>
<dbReference type="PANTHER" id="PTHR21255">
    <property type="entry name" value="T-COMPLEX-ASSOCIATED-TESTIS-EXPRESSED 1/ DYNEIN LIGHT CHAIN"/>
    <property type="match status" value="1"/>
</dbReference>
<name>A0A7S2FB08_9STRA</name>
<proteinExistence type="predicted"/>
<dbReference type="Pfam" id="PF03645">
    <property type="entry name" value="Tctex-1"/>
    <property type="match status" value="1"/>
</dbReference>
<dbReference type="GO" id="GO:0005868">
    <property type="term" value="C:cytoplasmic dynein complex"/>
    <property type="evidence" value="ECO:0007669"/>
    <property type="project" value="TreeGrafter"/>
</dbReference>
<gene>
    <name evidence="2" type="ORF">FPAR1323_LOCUS1430</name>
</gene>
<feature type="region of interest" description="Disordered" evidence="1">
    <location>
        <begin position="1"/>
        <end position="21"/>
    </location>
</feature>
<dbReference type="GO" id="GO:0045505">
    <property type="term" value="F:dynein intermediate chain binding"/>
    <property type="evidence" value="ECO:0007669"/>
    <property type="project" value="TreeGrafter"/>
</dbReference>
<dbReference type="Gene3D" id="3.30.1140.40">
    <property type="entry name" value="Tctex-1"/>
    <property type="match status" value="1"/>
</dbReference>
<sequence length="147" mass="16550">MAQAQTTQGAIQNDDGGPRPGQSIIEVVLPTYIMKPEETEIFYPSHVKRIAGAILEEELAGKMYDDEEEAKKWNTTICEKIKAQVKAECDIPRYKIIVQVTLGQMKDQGVRVASRCLWDTATDNYASVEYANQHLWCSAMVFGVYTE</sequence>
<dbReference type="PANTHER" id="PTHR21255:SF7">
    <property type="entry name" value="DYNEIN LIGHT CHAIN TCTEX-TYPE PROTEIN 2B"/>
    <property type="match status" value="1"/>
</dbReference>
<dbReference type="InterPro" id="IPR038586">
    <property type="entry name" value="Tctex-1-like_sf"/>
</dbReference>